<name>A0A381QYR7_9ZZZZ</name>
<evidence type="ECO:0000313" key="1">
    <source>
        <dbReference type="EMBL" id="SUZ83769.1"/>
    </source>
</evidence>
<dbReference type="EMBL" id="UINC01001566">
    <property type="protein sequence ID" value="SUZ83769.1"/>
    <property type="molecule type" value="Genomic_DNA"/>
</dbReference>
<proteinExistence type="predicted"/>
<accession>A0A381QYR7</accession>
<reference evidence="1" key="1">
    <citation type="submission" date="2018-05" db="EMBL/GenBank/DDBJ databases">
        <authorList>
            <person name="Lanie J.A."/>
            <person name="Ng W.-L."/>
            <person name="Kazmierczak K.M."/>
            <person name="Andrzejewski T.M."/>
            <person name="Davidsen T.M."/>
            <person name="Wayne K.J."/>
            <person name="Tettelin H."/>
            <person name="Glass J.I."/>
            <person name="Rusch D."/>
            <person name="Podicherti R."/>
            <person name="Tsui H.-C.T."/>
            <person name="Winkler M.E."/>
        </authorList>
    </citation>
    <scope>NUCLEOTIDE SEQUENCE</scope>
</reference>
<dbReference type="AlphaFoldDB" id="A0A381QYR7"/>
<gene>
    <name evidence="1" type="ORF">METZ01_LOCUS36623</name>
</gene>
<organism evidence="1">
    <name type="scientific">marine metagenome</name>
    <dbReference type="NCBI Taxonomy" id="408172"/>
    <lineage>
        <taxon>unclassified sequences</taxon>
        <taxon>metagenomes</taxon>
        <taxon>ecological metagenomes</taxon>
    </lineage>
</organism>
<dbReference type="PROSITE" id="PS51257">
    <property type="entry name" value="PROKAR_LIPOPROTEIN"/>
    <property type="match status" value="1"/>
</dbReference>
<protein>
    <submittedName>
        <fullName evidence="1">Uncharacterized protein</fullName>
    </submittedName>
</protein>
<sequence length="224" mass="24733">MKKLILLFTLCMLTSCNNTAVKKITDSFTPEPEIIEIEKVISNGEPEGPHTSTEWKVWAYSTAAPSYIAAKCTVVDADGTVLREGTNGWTAMPANPRGPADPENGWKDAHEAMPMVGDGESFKWVSAFMNGDPPEMDADGWAWMLHGDMGEDNSKQMVLNKEDSAEGQWIESGPHLMLFPKDPATLAGNSTDFNTGAPYIMFKGTGYDHLMIPVEDYYKYQDPK</sequence>